<evidence type="ECO:0000313" key="3">
    <source>
        <dbReference type="Proteomes" id="UP000035682"/>
    </source>
</evidence>
<dbReference type="PROSITE" id="PS00109">
    <property type="entry name" value="PROTEIN_KINASE_TYR"/>
    <property type="match status" value="1"/>
</dbReference>
<gene>
    <name evidence="2 4 5" type="ORF">SRAE_1000091200</name>
</gene>
<dbReference type="RefSeq" id="XP_024501844.1">
    <property type="nucleotide sequence ID" value="XM_024647802.1"/>
</dbReference>
<evidence type="ECO:0000259" key="1">
    <source>
        <dbReference type="PROSITE" id="PS50011"/>
    </source>
</evidence>
<dbReference type="PANTHER" id="PTHR24347">
    <property type="entry name" value="SERINE/THREONINE-PROTEIN KINASE"/>
    <property type="match status" value="1"/>
</dbReference>
<proteinExistence type="predicted"/>
<dbReference type="OMA" id="AAPHMQL"/>
<dbReference type="FunFam" id="1.10.510.10:FF:001592">
    <property type="entry name" value="Peripheral plasma membrane protein CASK"/>
    <property type="match status" value="1"/>
</dbReference>
<accession>A0A090L3E9</accession>
<dbReference type="SUPFAM" id="SSF56112">
    <property type="entry name" value="Protein kinase-like (PK-like)"/>
    <property type="match status" value="1"/>
</dbReference>
<dbReference type="AlphaFoldDB" id="A0A090L3E9"/>
<organism evidence="2">
    <name type="scientific">Strongyloides ratti</name>
    <name type="common">Parasitic roundworm</name>
    <dbReference type="NCBI Taxonomy" id="34506"/>
    <lineage>
        <taxon>Eukaryota</taxon>
        <taxon>Metazoa</taxon>
        <taxon>Ecdysozoa</taxon>
        <taxon>Nematoda</taxon>
        <taxon>Chromadorea</taxon>
        <taxon>Rhabditida</taxon>
        <taxon>Tylenchina</taxon>
        <taxon>Panagrolaimomorpha</taxon>
        <taxon>Strongyloidoidea</taxon>
        <taxon>Strongyloididae</taxon>
        <taxon>Strongyloides</taxon>
    </lineage>
</organism>
<dbReference type="OrthoDB" id="336747at2759"/>
<dbReference type="InterPro" id="IPR011009">
    <property type="entry name" value="Kinase-like_dom_sf"/>
</dbReference>
<dbReference type="STRING" id="34506.A0A090L3E9"/>
<dbReference type="InterPro" id="IPR020635">
    <property type="entry name" value="Tyr_kinase_cat_dom"/>
</dbReference>
<feature type="domain" description="Protein kinase" evidence="1">
    <location>
        <begin position="17"/>
        <end position="287"/>
    </location>
</feature>
<keyword evidence="3" id="KW-1185">Reference proteome</keyword>
<protein>
    <submittedName>
        <fullName evidence="2 4">Peripheral plasma membrane protein CASK</fullName>
    </submittedName>
</protein>
<dbReference type="EMBL" id="LN609528">
    <property type="protein sequence ID" value="CEF62642.1"/>
    <property type="molecule type" value="Genomic_DNA"/>
</dbReference>
<name>A0A090L3E9_STRRB</name>
<dbReference type="InterPro" id="IPR000719">
    <property type="entry name" value="Prot_kinase_dom"/>
</dbReference>
<dbReference type="WBParaSite" id="SRAE_1000091200.1">
    <property type="protein sequence ID" value="SRAE_1000091200.1"/>
    <property type="gene ID" value="WBGene00257512"/>
</dbReference>
<evidence type="ECO:0000313" key="2">
    <source>
        <dbReference type="EMBL" id="CEF62642.1"/>
    </source>
</evidence>
<dbReference type="SMART" id="SM00219">
    <property type="entry name" value="TyrKc"/>
    <property type="match status" value="1"/>
</dbReference>
<dbReference type="Gene3D" id="1.10.510.10">
    <property type="entry name" value="Transferase(Phosphotransferase) domain 1"/>
    <property type="match status" value="1"/>
</dbReference>
<dbReference type="Pfam" id="PF00069">
    <property type="entry name" value="Pkinase"/>
    <property type="match status" value="1"/>
</dbReference>
<dbReference type="GO" id="GO:0004713">
    <property type="term" value="F:protein tyrosine kinase activity"/>
    <property type="evidence" value="ECO:0007669"/>
    <property type="project" value="InterPro"/>
</dbReference>
<dbReference type="InterPro" id="IPR008266">
    <property type="entry name" value="Tyr_kinase_AS"/>
</dbReference>
<dbReference type="PROSITE" id="PS50011">
    <property type="entry name" value="PROTEIN_KINASE_DOM"/>
    <property type="match status" value="1"/>
</dbReference>
<dbReference type="CTD" id="36375007"/>
<sequence length="436" mass="49117">MVGVMDNDETALLTHHYQIIDVIEKGPLSSIYKAIHRLSGKTFTIKTISLSKSTLKQRSPNHTIKSEDADKEIEICADLKNPYLAQLKDVIKGDTTVHMIFEYLEGSDICFEIVKRATAGFVYSEAVASHYMRQLFEALNYMHSQNIIHRDIRPHNILLASRDNNAPLKLRGFGAAFRLLNKDSLCDQGKVGIPQFMAPEMVKNQPYNTSVDIWSAGVLLYLLLTGKTPFNGTTQDIYDSIINGTLSFENPYFIPITEPAKDLLRKLLTSIPEDRPTAEECLHHPWICEKIVPNRKHLVEVVENVKEYNQRRKLKSNLISVVNHPNWELPTSPVSEMVKTSDNMITEGILPEGDVCDMETINSITSEALITSGRSNEDESCNTNIQTTSIEKILTSLDQISILTDRNNLFQSSTSNHLAGVLENTNFHDLLNVSLF</sequence>
<dbReference type="Gene3D" id="3.30.200.20">
    <property type="entry name" value="Phosphorylase Kinase, domain 1"/>
    <property type="match status" value="1"/>
</dbReference>
<dbReference type="GO" id="GO:0005524">
    <property type="term" value="F:ATP binding"/>
    <property type="evidence" value="ECO:0007669"/>
    <property type="project" value="InterPro"/>
</dbReference>
<evidence type="ECO:0000313" key="5">
    <source>
        <dbReference type="WormBase" id="SRAE_1000091200"/>
    </source>
</evidence>
<evidence type="ECO:0000313" key="4">
    <source>
        <dbReference type="WBParaSite" id="SRAE_1000091200.1"/>
    </source>
</evidence>
<reference evidence="4" key="2">
    <citation type="submission" date="2020-12" db="UniProtKB">
        <authorList>
            <consortium name="WormBaseParasite"/>
        </authorList>
    </citation>
    <scope>IDENTIFICATION</scope>
</reference>
<dbReference type="GeneID" id="36375007"/>
<reference evidence="2 3" key="1">
    <citation type="submission" date="2014-09" db="EMBL/GenBank/DDBJ databases">
        <authorList>
            <person name="Martin A.A."/>
        </authorList>
    </citation>
    <scope>NUCLEOTIDE SEQUENCE</scope>
    <source>
        <strain evidence="3">ED321</strain>
        <strain evidence="2">ED321 Heterogonic</strain>
    </source>
</reference>
<dbReference type="WormBase" id="SRAE_1000091200">
    <property type="protein sequence ID" value="SRP09566"/>
    <property type="gene ID" value="WBGene00257512"/>
</dbReference>
<dbReference type="Proteomes" id="UP000035682">
    <property type="component" value="Unplaced"/>
</dbReference>